<dbReference type="PIRSF" id="PIRSF000124">
    <property type="entry name" value="UDPglc_GDPman_dh"/>
    <property type="match status" value="1"/>
</dbReference>
<evidence type="ECO:0000256" key="4">
    <source>
        <dbReference type="ARBA" id="ARBA00023002"/>
    </source>
</evidence>
<evidence type="ECO:0000256" key="1">
    <source>
        <dbReference type="ARBA" id="ARBA00004701"/>
    </source>
</evidence>
<evidence type="ECO:0000256" key="6">
    <source>
        <dbReference type="ARBA" id="ARBA00047473"/>
    </source>
</evidence>
<evidence type="ECO:0000256" key="7">
    <source>
        <dbReference type="PIRNR" id="PIRNR000124"/>
    </source>
</evidence>
<evidence type="ECO:0000256" key="3">
    <source>
        <dbReference type="ARBA" id="ARBA00012954"/>
    </source>
</evidence>
<dbReference type="InterPro" id="IPR017476">
    <property type="entry name" value="UDP-Glc/GDP-Man"/>
</dbReference>
<dbReference type="SUPFAM" id="SSF51735">
    <property type="entry name" value="NAD(P)-binding Rossmann-fold domains"/>
    <property type="match status" value="1"/>
</dbReference>
<sequence>MILKRIAVIGTGYVGLVSGTCFAEVGNSVVCCDIDAEKIRSLSAGIMPIYENGLKELVDKNVDENRLFFSTDIPKAIREADIIYIAVGTPMSESGEADLTYVKAVAETIGRHLNGYKIIVNKSTVPVGTGKLVQSIIEQASQGRHLFDVVSNPEFLREGTAIYDTMNMERAVIGATSEKAAAIIEELHEPFQTTIVKSNLESAEMIKYAANAFLATKISFINDIANICERVGADVSKVSEGVGLDSRIGKKFLKAGIGFGGSCFPKDTMALLQIAKSVGYPFKMIEAVIETNRKQRAHIVQKLLDVFGDLEGRTVSVLGLAFKPNTNDMRSSPALDVIPMLHSLGARVKAYDPIAAPEAERLLGSQAEYSEDLYETVKDTDACLILTEWPEVQHMNITKLKSCLNQPVLIDGRNLFELEDMKREGFIYHSIGRPEVQGEKILTKV</sequence>
<dbReference type="Pfam" id="PF00984">
    <property type="entry name" value="UDPG_MGDP_dh"/>
    <property type="match status" value="1"/>
</dbReference>
<accession>A0ABM6LD01</accession>
<dbReference type="Pfam" id="PF03721">
    <property type="entry name" value="UDPG_MGDP_dh_N"/>
    <property type="match status" value="1"/>
</dbReference>
<keyword evidence="4 7" id="KW-0560">Oxidoreductase</keyword>
<dbReference type="SMART" id="SM00984">
    <property type="entry name" value="UDPG_MGDP_dh_C"/>
    <property type="match status" value="1"/>
</dbReference>
<name>A0ABM6LD01_9BACI</name>
<evidence type="ECO:0000259" key="8">
    <source>
        <dbReference type="SMART" id="SM00984"/>
    </source>
</evidence>
<dbReference type="InterPro" id="IPR036220">
    <property type="entry name" value="UDP-Glc/GDP-Man_DH_C_sf"/>
</dbReference>
<evidence type="ECO:0000256" key="5">
    <source>
        <dbReference type="ARBA" id="ARBA00023027"/>
    </source>
</evidence>
<dbReference type="PANTHER" id="PTHR43750:SF3">
    <property type="entry name" value="UDP-GLUCOSE 6-DEHYDROGENASE TUAD"/>
    <property type="match status" value="1"/>
</dbReference>
<protein>
    <recommendedName>
        <fullName evidence="3 7">UDP-glucose 6-dehydrogenase</fullName>
        <ecNumber evidence="3 7">1.1.1.22</ecNumber>
    </recommendedName>
</protein>
<evidence type="ECO:0000313" key="10">
    <source>
        <dbReference type="Proteomes" id="UP000196877"/>
    </source>
</evidence>
<keyword evidence="10" id="KW-1185">Reference proteome</keyword>
<dbReference type="Proteomes" id="UP000196877">
    <property type="component" value="Chromosome"/>
</dbReference>
<dbReference type="SUPFAM" id="SSF48179">
    <property type="entry name" value="6-phosphogluconate dehydrogenase C-terminal domain-like"/>
    <property type="match status" value="1"/>
</dbReference>
<dbReference type="SUPFAM" id="SSF52413">
    <property type="entry name" value="UDP-glucose/GDP-mannose dehydrogenase C-terminal domain"/>
    <property type="match status" value="1"/>
</dbReference>
<dbReference type="PANTHER" id="PTHR43750">
    <property type="entry name" value="UDP-GLUCOSE 6-DEHYDROGENASE TUAD"/>
    <property type="match status" value="1"/>
</dbReference>
<dbReference type="EC" id="1.1.1.22" evidence="3 7"/>
<comment type="pathway">
    <text evidence="1">Nucleotide-sugar biosynthesis; UDP-alpha-D-glucuronate biosynthesis; UDP-alpha-D-glucuronate from UDP-alpha-D-glucose: step 1/1.</text>
</comment>
<dbReference type="GO" id="GO:0003979">
    <property type="term" value="F:UDP-glucose 6-dehydrogenase activity"/>
    <property type="evidence" value="ECO:0007669"/>
    <property type="project" value="UniProtKB-EC"/>
</dbReference>
<comment type="catalytic activity">
    <reaction evidence="6 7">
        <text>UDP-alpha-D-glucose + 2 NAD(+) + H2O = UDP-alpha-D-glucuronate + 2 NADH + 3 H(+)</text>
        <dbReference type="Rhea" id="RHEA:23596"/>
        <dbReference type="ChEBI" id="CHEBI:15377"/>
        <dbReference type="ChEBI" id="CHEBI:15378"/>
        <dbReference type="ChEBI" id="CHEBI:57540"/>
        <dbReference type="ChEBI" id="CHEBI:57945"/>
        <dbReference type="ChEBI" id="CHEBI:58052"/>
        <dbReference type="ChEBI" id="CHEBI:58885"/>
        <dbReference type="EC" id="1.1.1.22"/>
    </reaction>
</comment>
<keyword evidence="5 7" id="KW-0520">NAD</keyword>
<comment type="similarity">
    <text evidence="2 7">Belongs to the UDP-glucose/GDP-mannose dehydrogenase family.</text>
</comment>
<evidence type="ECO:0000256" key="2">
    <source>
        <dbReference type="ARBA" id="ARBA00006601"/>
    </source>
</evidence>
<dbReference type="NCBIfam" id="NF047673">
    <property type="entry name" value="TeichurnBiosyTuaD"/>
    <property type="match status" value="1"/>
</dbReference>
<reference evidence="9 10" key="1">
    <citation type="submission" date="2017-06" db="EMBL/GenBank/DDBJ databases">
        <title>Genome sequence of Bacillus sonorensis strain SRCM101395.</title>
        <authorList>
            <person name="Cho S.H."/>
        </authorList>
    </citation>
    <scope>NUCLEOTIDE SEQUENCE [LARGE SCALE GENOMIC DNA]</scope>
    <source>
        <strain evidence="9 10">SRCM101395</strain>
    </source>
</reference>
<dbReference type="Pfam" id="PF03720">
    <property type="entry name" value="UDPG_MGDP_dh_C"/>
    <property type="match status" value="1"/>
</dbReference>
<dbReference type="EMBL" id="CP021920">
    <property type="protein sequence ID" value="ASB87157.1"/>
    <property type="molecule type" value="Genomic_DNA"/>
</dbReference>
<dbReference type="InterPro" id="IPR001732">
    <property type="entry name" value="UDP-Glc/GDP-Man_DH_N"/>
</dbReference>
<dbReference type="Gene3D" id="1.20.5.100">
    <property type="entry name" value="Cytochrome c1, transmembrane anchor, C-terminal"/>
    <property type="match status" value="1"/>
</dbReference>
<dbReference type="Gene3D" id="3.40.50.720">
    <property type="entry name" value="NAD(P)-binding Rossmann-like Domain"/>
    <property type="match status" value="2"/>
</dbReference>
<dbReference type="InterPro" id="IPR036291">
    <property type="entry name" value="NAD(P)-bd_dom_sf"/>
</dbReference>
<dbReference type="NCBIfam" id="TIGR03026">
    <property type="entry name" value="NDP-sugDHase"/>
    <property type="match status" value="1"/>
</dbReference>
<dbReference type="InterPro" id="IPR014027">
    <property type="entry name" value="UDP-Glc/GDP-Man_DH_C"/>
</dbReference>
<proteinExistence type="inferred from homology"/>
<feature type="domain" description="UDP-glucose/GDP-mannose dehydrogenase C-terminal" evidence="8">
    <location>
        <begin position="316"/>
        <end position="418"/>
    </location>
</feature>
<dbReference type="InterPro" id="IPR028357">
    <property type="entry name" value="UDPglc_DH_bac"/>
</dbReference>
<organism evidence="9 10">
    <name type="scientific">Bacillus sonorensis</name>
    <dbReference type="NCBI Taxonomy" id="119858"/>
    <lineage>
        <taxon>Bacteria</taxon>
        <taxon>Bacillati</taxon>
        <taxon>Bacillota</taxon>
        <taxon>Bacilli</taxon>
        <taxon>Bacillales</taxon>
        <taxon>Bacillaceae</taxon>
        <taxon>Bacillus</taxon>
    </lineage>
</organism>
<dbReference type="PIRSF" id="PIRSF500134">
    <property type="entry name" value="UDPglc_DH_bac"/>
    <property type="match status" value="1"/>
</dbReference>
<gene>
    <name evidence="9" type="ORF">S101395_00602</name>
</gene>
<evidence type="ECO:0000313" key="9">
    <source>
        <dbReference type="EMBL" id="ASB87157.1"/>
    </source>
</evidence>
<dbReference type="InterPro" id="IPR008927">
    <property type="entry name" value="6-PGluconate_DH-like_C_sf"/>
</dbReference>
<dbReference type="InterPro" id="IPR014026">
    <property type="entry name" value="UDP-Glc/GDP-Man_DH_dimer"/>
</dbReference>